<comment type="caution">
    <text evidence="1">The sequence shown here is derived from an EMBL/GenBank/DDBJ whole genome shotgun (WGS) entry which is preliminary data.</text>
</comment>
<organism evidence="1 2">
    <name type="scientific">Sphingobium fontiphilum</name>
    <dbReference type="NCBI Taxonomy" id="944425"/>
    <lineage>
        <taxon>Bacteria</taxon>
        <taxon>Pseudomonadati</taxon>
        <taxon>Pseudomonadota</taxon>
        <taxon>Alphaproteobacteria</taxon>
        <taxon>Sphingomonadales</taxon>
        <taxon>Sphingomonadaceae</taxon>
        <taxon>Sphingobium</taxon>
    </lineage>
</organism>
<evidence type="ECO:0000313" key="2">
    <source>
        <dbReference type="Proteomes" id="UP000552757"/>
    </source>
</evidence>
<reference evidence="1 2" key="1">
    <citation type="submission" date="2020-08" db="EMBL/GenBank/DDBJ databases">
        <title>Genomic Encyclopedia of Type Strains, Phase IV (KMG-IV): sequencing the most valuable type-strain genomes for metagenomic binning, comparative biology and taxonomic classification.</title>
        <authorList>
            <person name="Goeker M."/>
        </authorList>
    </citation>
    <scope>NUCLEOTIDE SEQUENCE [LARGE SCALE GENOMIC DNA]</scope>
    <source>
        <strain evidence="1 2">DSM 29348</strain>
    </source>
</reference>
<sequence length="62" mass="7260">MHLLRHIERFLKESGVAPTRFGRECVRDPRLVHDLRRGREPGARMRRRVEHYIAAQRAGDGA</sequence>
<accession>A0A7W6GPZ3</accession>
<dbReference type="RefSeq" id="WP_183956302.1">
    <property type="nucleotide sequence ID" value="NZ_JACIEB010000008.1"/>
</dbReference>
<keyword evidence="2" id="KW-1185">Reference proteome</keyword>
<proteinExistence type="predicted"/>
<evidence type="ECO:0000313" key="1">
    <source>
        <dbReference type="EMBL" id="MBB3983360.1"/>
    </source>
</evidence>
<dbReference type="AlphaFoldDB" id="A0A7W6GPZ3"/>
<dbReference type="EMBL" id="JACIEB010000008">
    <property type="protein sequence ID" value="MBB3983360.1"/>
    <property type="molecule type" value="Genomic_DNA"/>
</dbReference>
<dbReference type="Proteomes" id="UP000552757">
    <property type="component" value="Unassembled WGS sequence"/>
</dbReference>
<gene>
    <name evidence="1" type="ORF">GGR44_003048</name>
</gene>
<name>A0A7W6GPZ3_9SPHN</name>
<protein>
    <submittedName>
        <fullName evidence="1">2,4-dienoyl-CoA reductase-like NADH-dependent reductase (Old Yellow Enzyme family)</fullName>
    </submittedName>
</protein>